<dbReference type="EMBL" id="JAQQWM010000001">
    <property type="protein sequence ID" value="KAK8082266.1"/>
    <property type="molecule type" value="Genomic_DNA"/>
</dbReference>
<feature type="chain" id="PRO_5046812297" description="Chitin-binding type-1 domain-containing protein" evidence="1">
    <location>
        <begin position="19"/>
        <end position="234"/>
    </location>
</feature>
<reference evidence="2 3" key="1">
    <citation type="submission" date="2023-01" db="EMBL/GenBank/DDBJ databases">
        <title>Analysis of 21 Apiospora genomes using comparative genomics revels a genus with tremendous synthesis potential of carbohydrate active enzymes and secondary metabolites.</title>
        <authorList>
            <person name="Sorensen T."/>
        </authorList>
    </citation>
    <scope>NUCLEOTIDE SEQUENCE [LARGE SCALE GENOMIC DNA]</scope>
    <source>
        <strain evidence="2 3">CBS 83171</strain>
    </source>
</reference>
<evidence type="ECO:0008006" key="4">
    <source>
        <dbReference type="Google" id="ProtNLM"/>
    </source>
</evidence>
<gene>
    <name evidence="2" type="ORF">PG996_001047</name>
</gene>
<organism evidence="2 3">
    <name type="scientific">Apiospora saccharicola</name>
    <dbReference type="NCBI Taxonomy" id="335842"/>
    <lineage>
        <taxon>Eukaryota</taxon>
        <taxon>Fungi</taxon>
        <taxon>Dikarya</taxon>
        <taxon>Ascomycota</taxon>
        <taxon>Pezizomycotina</taxon>
        <taxon>Sordariomycetes</taxon>
        <taxon>Xylariomycetidae</taxon>
        <taxon>Amphisphaeriales</taxon>
        <taxon>Apiosporaceae</taxon>
        <taxon>Apiospora</taxon>
    </lineage>
</organism>
<dbReference type="Proteomes" id="UP001446871">
    <property type="component" value="Unassembled WGS sequence"/>
</dbReference>
<sequence>MRLSAMFVMQSIVGLVAAMEKYAPLPNVTLHQRQVTGCEETYGTGAQFCGGASSRFCFKPNLGQTCCPDNGYCDKGFYCAPVAKYCCAEGEDLATCARNAGFVLPASLACSTGYASAGPTTEVTAVTPFPFLPTSATDIPPNFGVVATSDVASMQTADDQLVTAPEPTGGDEFTAPSTVSVDTGSFDVPSATAISNATSPPYVQVSAAGKQAMVKFGTSTLVWITVALGVRVAA</sequence>
<keyword evidence="1" id="KW-0732">Signal</keyword>
<proteinExistence type="predicted"/>
<comment type="caution">
    <text evidence="2">The sequence shown here is derived from an EMBL/GenBank/DDBJ whole genome shotgun (WGS) entry which is preliminary data.</text>
</comment>
<evidence type="ECO:0000313" key="2">
    <source>
        <dbReference type="EMBL" id="KAK8082266.1"/>
    </source>
</evidence>
<protein>
    <recommendedName>
        <fullName evidence="4">Chitin-binding type-1 domain-containing protein</fullName>
    </recommendedName>
</protein>
<feature type="signal peptide" evidence="1">
    <location>
        <begin position="1"/>
        <end position="18"/>
    </location>
</feature>
<accession>A0ABR1WIE3</accession>
<evidence type="ECO:0000313" key="3">
    <source>
        <dbReference type="Proteomes" id="UP001446871"/>
    </source>
</evidence>
<name>A0ABR1WIE3_9PEZI</name>
<evidence type="ECO:0000256" key="1">
    <source>
        <dbReference type="SAM" id="SignalP"/>
    </source>
</evidence>
<keyword evidence="3" id="KW-1185">Reference proteome</keyword>